<accession>A0ABN1H022</accession>
<evidence type="ECO:0000313" key="2">
    <source>
        <dbReference type="EMBL" id="GAA0625026.1"/>
    </source>
</evidence>
<protein>
    <recommendedName>
        <fullName evidence="4">Cellulose-binding protein</fullName>
    </recommendedName>
</protein>
<proteinExistence type="predicted"/>
<sequence>MGVLRKITSVSTFGKVAFRTPEEEAERSARRFAKADAKVARLAQASAELAAQRSAAEAEIARQEAAELRANIDALQARYADARRATESERPRRTLGRPVRPRA</sequence>
<reference evidence="2 3" key="1">
    <citation type="journal article" date="2019" name="Int. J. Syst. Evol. Microbiol.">
        <title>The Global Catalogue of Microorganisms (GCM) 10K type strain sequencing project: providing services to taxonomists for standard genome sequencing and annotation.</title>
        <authorList>
            <consortium name="The Broad Institute Genomics Platform"/>
            <consortium name="The Broad Institute Genome Sequencing Center for Infectious Disease"/>
            <person name="Wu L."/>
            <person name="Ma J."/>
        </authorList>
    </citation>
    <scope>NUCLEOTIDE SEQUENCE [LARGE SCALE GENOMIC DNA]</scope>
    <source>
        <strain evidence="2 3">JCM 10671</strain>
    </source>
</reference>
<feature type="compositionally biased region" description="Basic residues" evidence="1">
    <location>
        <begin position="93"/>
        <end position="103"/>
    </location>
</feature>
<dbReference type="RefSeq" id="WP_344606193.1">
    <property type="nucleotide sequence ID" value="NZ_BAAAHE010000025.1"/>
</dbReference>
<organism evidence="2 3">
    <name type="scientific">Sporichthya brevicatena</name>
    <dbReference type="NCBI Taxonomy" id="171442"/>
    <lineage>
        <taxon>Bacteria</taxon>
        <taxon>Bacillati</taxon>
        <taxon>Actinomycetota</taxon>
        <taxon>Actinomycetes</taxon>
        <taxon>Sporichthyales</taxon>
        <taxon>Sporichthyaceae</taxon>
        <taxon>Sporichthya</taxon>
    </lineage>
</organism>
<name>A0ABN1H022_9ACTN</name>
<gene>
    <name evidence="2" type="ORF">GCM10009547_30310</name>
</gene>
<dbReference type="EMBL" id="BAAAHE010000025">
    <property type="protein sequence ID" value="GAA0625026.1"/>
    <property type="molecule type" value="Genomic_DNA"/>
</dbReference>
<evidence type="ECO:0008006" key="4">
    <source>
        <dbReference type="Google" id="ProtNLM"/>
    </source>
</evidence>
<keyword evidence="3" id="KW-1185">Reference proteome</keyword>
<comment type="caution">
    <text evidence="2">The sequence shown here is derived from an EMBL/GenBank/DDBJ whole genome shotgun (WGS) entry which is preliminary data.</text>
</comment>
<feature type="region of interest" description="Disordered" evidence="1">
    <location>
        <begin position="81"/>
        <end position="103"/>
    </location>
</feature>
<dbReference type="Proteomes" id="UP001500957">
    <property type="component" value="Unassembled WGS sequence"/>
</dbReference>
<feature type="compositionally biased region" description="Basic and acidic residues" evidence="1">
    <location>
        <begin position="81"/>
        <end position="92"/>
    </location>
</feature>
<evidence type="ECO:0000313" key="3">
    <source>
        <dbReference type="Proteomes" id="UP001500957"/>
    </source>
</evidence>
<evidence type="ECO:0000256" key="1">
    <source>
        <dbReference type="SAM" id="MobiDB-lite"/>
    </source>
</evidence>